<dbReference type="GO" id="GO:0022613">
    <property type="term" value="P:ribonucleoprotein complex biogenesis"/>
    <property type="evidence" value="ECO:0007669"/>
    <property type="project" value="UniProtKB-ARBA"/>
</dbReference>
<dbReference type="InterPro" id="IPR002464">
    <property type="entry name" value="DNA/RNA_helicase_DEAH_CS"/>
</dbReference>
<dbReference type="GO" id="GO:0045943">
    <property type="term" value="P:positive regulation of transcription by RNA polymerase I"/>
    <property type="evidence" value="ECO:0007669"/>
    <property type="project" value="TreeGrafter"/>
</dbReference>
<evidence type="ECO:0000313" key="9">
    <source>
        <dbReference type="EMBL" id="CAI4034686.1"/>
    </source>
</evidence>
<dbReference type="GO" id="GO:0006396">
    <property type="term" value="P:RNA processing"/>
    <property type="evidence" value="ECO:0007669"/>
    <property type="project" value="UniProtKB-ARBA"/>
</dbReference>
<dbReference type="Pfam" id="PF04408">
    <property type="entry name" value="WHD_HA2"/>
    <property type="match status" value="1"/>
</dbReference>
<dbReference type="EMBL" id="OX365767">
    <property type="protein sequence ID" value="CAI4034686.1"/>
    <property type="molecule type" value="Genomic_DNA"/>
</dbReference>
<dbReference type="InterPro" id="IPR048333">
    <property type="entry name" value="HA2_WH"/>
</dbReference>
<dbReference type="PROSITE" id="PS51194">
    <property type="entry name" value="HELICASE_CTER"/>
    <property type="match status" value="1"/>
</dbReference>
<evidence type="ECO:0000313" key="10">
    <source>
        <dbReference type="Proteomes" id="UP001161438"/>
    </source>
</evidence>
<dbReference type="AlphaFoldDB" id="A0AA35IQM8"/>
<keyword evidence="4" id="KW-0347">Helicase</keyword>
<dbReference type="Pfam" id="PF21010">
    <property type="entry name" value="HA2_C"/>
    <property type="match status" value="1"/>
</dbReference>
<dbReference type="PANTHER" id="PTHR18934:SF118">
    <property type="entry name" value="ATP-DEPENDENT RNA HELICASE DHX33"/>
    <property type="match status" value="1"/>
</dbReference>
<dbReference type="SMART" id="SM00490">
    <property type="entry name" value="HELICc"/>
    <property type="match status" value="1"/>
</dbReference>
<proteinExistence type="predicted"/>
<evidence type="ECO:0000256" key="6">
    <source>
        <dbReference type="ARBA" id="ARBA00047984"/>
    </source>
</evidence>
<dbReference type="Pfam" id="PF00270">
    <property type="entry name" value="DEAD"/>
    <property type="match status" value="1"/>
</dbReference>
<dbReference type="GO" id="GO:0003724">
    <property type="term" value="F:RNA helicase activity"/>
    <property type="evidence" value="ECO:0007669"/>
    <property type="project" value="UniProtKB-EC"/>
</dbReference>
<dbReference type="CDD" id="cd18791">
    <property type="entry name" value="SF2_C_RHA"/>
    <property type="match status" value="1"/>
</dbReference>
<dbReference type="InterPro" id="IPR027417">
    <property type="entry name" value="P-loop_NTPase"/>
</dbReference>
<keyword evidence="3" id="KW-0378">Hydrolase</keyword>
<dbReference type="GO" id="GO:0005730">
    <property type="term" value="C:nucleolus"/>
    <property type="evidence" value="ECO:0007669"/>
    <property type="project" value="TreeGrafter"/>
</dbReference>
<organism evidence="9 10">
    <name type="scientific">Saccharomyces mikatae IFO 1815</name>
    <dbReference type="NCBI Taxonomy" id="226126"/>
    <lineage>
        <taxon>Eukaryota</taxon>
        <taxon>Fungi</taxon>
        <taxon>Dikarya</taxon>
        <taxon>Ascomycota</taxon>
        <taxon>Saccharomycotina</taxon>
        <taxon>Saccharomycetes</taxon>
        <taxon>Saccharomycetales</taxon>
        <taxon>Saccharomycetaceae</taxon>
        <taxon>Saccharomyces</taxon>
    </lineage>
</organism>
<feature type="domain" description="Helicase C-terminal" evidence="8">
    <location>
        <begin position="262"/>
        <end position="456"/>
    </location>
</feature>
<dbReference type="InterPro" id="IPR007502">
    <property type="entry name" value="Helicase-assoc_dom"/>
</dbReference>
<evidence type="ECO:0000256" key="4">
    <source>
        <dbReference type="ARBA" id="ARBA00022806"/>
    </source>
</evidence>
<dbReference type="EC" id="3.6.4.13" evidence="1"/>
<dbReference type="SMART" id="SM00487">
    <property type="entry name" value="DEXDc"/>
    <property type="match status" value="1"/>
</dbReference>
<dbReference type="InterPro" id="IPR011709">
    <property type="entry name" value="DEAD-box_helicase_OB_fold"/>
</dbReference>
<dbReference type="CDD" id="cd17917">
    <property type="entry name" value="DEXHc_RHA-like"/>
    <property type="match status" value="1"/>
</dbReference>
<comment type="catalytic activity">
    <reaction evidence="6">
        <text>ATP + H2O = ADP + phosphate + H(+)</text>
        <dbReference type="Rhea" id="RHEA:13065"/>
        <dbReference type="ChEBI" id="CHEBI:15377"/>
        <dbReference type="ChEBI" id="CHEBI:15378"/>
        <dbReference type="ChEBI" id="CHEBI:30616"/>
        <dbReference type="ChEBI" id="CHEBI:43474"/>
        <dbReference type="ChEBI" id="CHEBI:456216"/>
        <dbReference type="EC" id="3.6.4.13"/>
    </reaction>
</comment>
<name>A0AA35IQM8_SACMI</name>
<protein>
    <recommendedName>
        <fullName evidence="1">RNA helicase</fullName>
        <ecNumber evidence="1">3.6.4.13</ecNumber>
    </recommendedName>
</protein>
<dbReference type="GO" id="GO:0016787">
    <property type="term" value="F:hydrolase activity"/>
    <property type="evidence" value="ECO:0007669"/>
    <property type="project" value="UniProtKB-KW"/>
</dbReference>
<dbReference type="RefSeq" id="XP_056077806.1">
    <property type="nucleotide sequence ID" value="XM_056223827.1"/>
</dbReference>
<evidence type="ECO:0000256" key="1">
    <source>
        <dbReference type="ARBA" id="ARBA00012552"/>
    </source>
</evidence>
<dbReference type="Pfam" id="PF00271">
    <property type="entry name" value="Helicase_C"/>
    <property type="match status" value="1"/>
</dbReference>
<evidence type="ECO:0000256" key="3">
    <source>
        <dbReference type="ARBA" id="ARBA00022801"/>
    </source>
</evidence>
<accession>A0AA35IQM8</accession>
<dbReference type="PROSITE" id="PS00690">
    <property type="entry name" value="DEAH_ATP_HELICASE"/>
    <property type="match status" value="1"/>
</dbReference>
<keyword evidence="2" id="KW-0547">Nucleotide-binding</keyword>
<dbReference type="Gene3D" id="1.20.120.1080">
    <property type="match status" value="1"/>
</dbReference>
<dbReference type="SUPFAM" id="SSF52540">
    <property type="entry name" value="P-loop containing nucleoside triphosphate hydrolases"/>
    <property type="match status" value="1"/>
</dbReference>
<feature type="domain" description="Helicase ATP-binding" evidence="7">
    <location>
        <begin position="91"/>
        <end position="257"/>
    </location>
</feature>
<dbReference type="GeneID" id="80919519"/>
<evidence type="ECO:0000256" key="5">
    <source>
        <dbReference type="ARBA" id="ARBA00022840"/>
    </source>
</evidence>
<dbReference type="GO" id="GO:1990904">
    <property type="term" value="C:ribonucleoprotein complex"/>
    <property type="evidence" value="ECO:0007669"/>
    <property type="project" value="UniProtKB-ARBA"/>
</dbReference>
<dbReference type="FunFam" id="1.20.120.1080:FF:000028">
    <property type="entry name" value="ATP-dependent RNA helicase"/>
    <property type="match status" value="1"/>
</dbReference>
<keyword evidence="5" id="KW-0067">ATP-binding</keyword>
<keyword evidence="10" id="KW-1185">Reference proteome</keyword>
<sequence length="735" mass="82786">MAANINNSTSSNYVSKKQKLRKNVHPFMGVTRTKRTSKVIRFNDSNESDLVSEQSLKEKNVVTYKSLKNRASDLLKMRKTLPVYQNKREIMTYIESNPVVVLIGETGSGKSTQIPQFILEQLYGTKKHGSIAVTQPRRVAAINLATRVAQEHGCKLGDQVGYSVRFDNMTTARTRLKYLTDGMLLRELMMNRELKEYSVVVIDEAHERTVLTDLILGFLKSLIQGPRPDLKIIVMSATLQAEKFSEFFNNAPILFVEGRKFDVKQYYLKAPTDDIVDAVIRCCVQINQCEQLGDILCFLPGQEEIDKAVTIMEKIAKYVADETPVPLIVPYPLYAALPPIQQALVFAPIKGFKRKVVFSTNIAETSVTISGVKFVVDSGLRKVKVWRHQLGLATLLTVPISQASAMQRSGRAGRESEGKSFRLYCESDYLKLPKQSEPEIARSDVTSPVLMLKRYGINDLLNWTWFENPGKDAVLMALQELYELGALNTRGKITKRGEQMALLPLQPHLSSVLIKASEVGCLSQVIDIVSCLSVENLLLNPSPEERDEVNERRLSLSNAGKRYGDLIMLKELFDIYFYELGKSQDSNSERNDWCKGLCISVRGFKNVIRVRDQLRVYCKRLFSSISEGNEESKKIGEDSEEISKILKCFLTGFIKNTAIGMPDRSYRTVSTGEPISIHPSSMLFLNKSCPGIMYTEYVFTTKGYARNVSRIELSWLQEVVTNGTAVAKQKISSSK</sequence>
<evidence type="ECO:0000259" key="7">
    <source>
        <dbReference type="PROSITE" id="PS51192"/>
    </source>
</evidence>
<dbReference type="GO" id="GO:0003725">
    <property type="term" value="F:double-stranded RNA binding"/>
    <property type="evidence" value="ECO:0007669"/>
    <property type="project" value="TreeGrafter"/>
</dbReference>
<gene>
    <name evidence="9" type="primary">SMKI11G1350</name>
    <name evidence="9" type="ORF">SMKI_11G1350</name>
</gene>
<dbReference type="InterPro" id="IPR011545">
    <property type="entry name" value="DEAD/DEAH_box_helicase_dom"/>
</dbReference>
<dbReference type="GO" id="GO:0005524">
    <property type="term" value="F:ATP binding"/>
    <property type="evidence" value="ECO:0007669"/>
    <property type="project" value="UniProtKB-KW"/>
</dbReference>
<dbReference type="SMART" id="SM00847">
    <property type="entry name" value="HA2"/>
    <property type="match status" value="1"/>
</dbReference>
<dbReference type="PROSITE" id="PS51192">
    <property type="entry name" value="HELICASE_ATP_BIND_1"/>
    <property type="match status" value="1"/>
</dbReference>
<dbReference type="InterPro" id="IPR014001">
    <property type="entry name" value="Helicase_ATP-bd"/>
</dbReference>
<evidence type="ECO:0000256" key="2">
    <source>
        <dbReference type="ARBA" id="ARBA00022741"/>
    </source>
</evidence>
<evidence type="ECO:0000259" key="8">
    <source>
        <dbReference type="PROSITE" id="PS51194"/>
    </source>
</evidence>
<dbReference type="Pfam" id="PF07717">
    <property type="entry name" value="OB_NTP_bind"/>
    <property type="match status" value="1"/>
</dbReference>
<dbReference type="PANTHER" id="PTHR18934">
    <property type="entry name" value="ATP-DEPENDENT RNA HELICASE"/>
    <property type="match status" value="1"/>
</dbReference>
<dbReference type="Proteomes" id="UP001161438">
    <property type="component" value="Chromosome 11"/>
</dbReference>
<dbReference type="Gene3D" id="3.40.50.300">
    <property type="entry name" value="P-loop containing nucleotide triphosphate hydrolases"/>
    <property type="match status" value="2"/>
</dbReference>
<dbReference type="InterPro" id="IPR001650">
    <property type="entry name" value="Helicase_C-like"/>
</dbReference>
<dbReference type="FunFam" id="3.40.50.300:FF:002124">
    <property type="entry name" value="ATP-dependent RNA helicase"/>
    <property type="match status" value="1"/>
</dbReference>
<reference evidence="9" key="1">
    <citation type="submission" date="2022-10" db="EMBL/GenBank/DDBJ databases">
        <authorList>
            <person name="Byrne P K."/>
        </authorList>
    </citation>
    <scope>NUCLEOTIDE SEQUENCE</scope>
    <source>
        <strain evidence="9">IFO1815</strain>
    </source>
</reference>